<organism evidence="2 3">
    <name type="scientific">Colocasia esculenta</name>
    <name type="common">Wild taro</name>
    <name type="synonym">Arum esculentum</name>
    <dbReference type="NCBI Taxonomy" id="4460"/>
    <lineage>
        <taxon>Eukaryota</taxon>
        <taxon>Viridiplantae</taxon>
        <taxon>Streptophyta</taxon>
        <taxon>Embryophyta</taxon>
        <taxon>Tracheophyta</taxon>
        <taxon>Spermatophyta</taxon>
        <taxon>Magnoliopsida</taxon>
        <taxon>Liliopsida</taxon>
        <taxon>Araceae</taxon>
        <taxon>Aroideae</taxon>
        <taxon>Colocasieae</taxon>
        <taxon>Colocasia</taxon>
    </lineage>
</organism>
<feature type="compositionally biased region" description="Polar residues" evidence="1">
    <location>
        <begin position="104"/>
        <end position="114"/>
    </location>
</feature>
<feature type="region of interest" description="Disordered" evidence="1">
    <location>
        <begin position="21"/>
        <end position="174"/>
    </location>
</feature>
<dbReference type="Proteomes" id="UP000652761">
    <property type="component" value="Unassembled WGS sequence"/>
</dbReference>
<gene>
    <name evidence="2" type="ORF">Taro_034370</name>
</gene>
<accession>A0A843VR55</accession>
<evidence type="ECO:0000313" key="2">
    <source>
        <dbReference type="EMBL" id="MQM01613.1"/>
    </source>
</evidence>
<protein>
    <submittedName>
        <fullName evidence="2">Uncharacterized protein</fullName>
    </submittedName>
</protein>
<evidence type="ECO:0000313" key="3">
    <source>
        <dbReference type="Proteomes" id="UP000652761"/>
    </source>
</evidence>
<comment type="caution">
    <text evidence="2">The sequence shown here is derived from an EMBL/GenBank/DDBJ whole genome shotgun (WGS) entry which is preliminary data.</text>
</comment>
<feature type="compositionally biased region" description="Acidic residues" evidence="1">
    <location>
        <begin position="83"/>
        <end position="98"/>
    </location>
</feature>
<evidence type="ECO:0000256" key="1">
    <source>
        <dbReference type="SAM" id="MobiDB-lite"/>
    </source>
</evidence>
<name>A0A843VR55_COLES</name>
<keyword evidence="3" id="KW-1185">Reference proteome</keyword>
<dbReference type="PANTHER" id="PTHR31865:SF2">
    <property type="entry name" value="OSJNBA0004B13.24 PROTEIN"/>
    <property type="match status" value="1"/>
</dbReference>
<reference evidence="2" key="1">
    <citation type="submission" date="2017-07" db="EMBL/GenBank/DDBJ databases">
        <title>Taro Niue Genome Assembly and Annotation.</title>
        <authorList>
            <person name="Atibalentja N."/>
            <person name="Keating K."/>
            <person name="Fields C.J."/>
        </authorList>
    </citation>
    <scope>NUCLEOTIDE SEQUENCE</scope>
    <source>
        <strain evidence="2">Niue_2</strain>
        <tissue evidence="2">Leaf</tissue>
    </source>
</reference>
<dbReference type="PANTHER" id="PTHR31865">
    <property type="entry name" value="OSJNBA0071G03.3 PROTEIN"/>
    <property type="match status" value="1"/>
</dbReference>
<feature type="region of interest" description="Disordered" evidence="1">
    <location>
        <begin position="256"/>
        <end position="275"/>
    </location>
</feature>
<feature type="compositionally biased region" description="Basic residues" evidence="1">
    <location>
        <begin position="163"/>
        <end position="173"/>
    </location>
</feature>
<dbReference type="EMBL" id="NMUH01002708">
    <property type="protein sequence ID" value="MQM01613.1"/>
    <property type="molecule type" value="Genomic_DNA"/>
</dbReference>
<proteinExistence type="predicted"/>
<sequence>MASDESMTALSSVHSSMHDFDVDGYLPHGFTDADEVEEDESVVREGENDHMDIIQMSRLSLESTWEGDGDGDADNNTHLSDHADDDGGASGCDDEDDGGGGVTWASTNNRSLPGTPTGCARRRAGSTKEYASESEASRRRHGDRARRKSCGGARGRSSSYSSYHHRRTRRTRQRQLDLAWEMKRCHRGGDGGGAPDTTSGSSSPCVVVRTTGPGAGCMWMDMEEVKACRDLGLELPCNWTVEIPPSALTAVAATDAASGSDSPVGSWRVSSPGEDPGEMRARLRVWAQAVALTCLPPEQLS</sequence>
<dbReference type="OrthoDB" id="786837at2759"/>
<feature type="compositionally biased region" description="Basic and acidic residues" evidence="1">
    <location>
        <begin position="41"/>
        <end position="52"/>
    </location>
</feature>
<dbReference type="AlphaFoldDB" id="A0A843VR55"/>
<feature type="compositionally biased region" description="Basic residues" evidence="1">
    <location>
        <begin position="138"/>
        <end position="149"/>
    </location>
</feature>